<dbReference type="EMBL" id="BOMN01000081">
    <property type="protein sequence ID" value="GIE22614.1"/>
    <property type="molecule type" value="Genomic_DNA"/>
</dbReference>
<protein>
    <recommendedName>
        <fullName evidence="3">PE family protein</fullName>
    </recommendedName>
</protein>
<gene>
    <name evidence="1" type="ORF">Ahu01nite_057160</name>
</gene>
<comment type="caution">
    <text evidence="1">The sequence shown here is derived from an EMBL/GenBank/DDBJ whole genome shotgun (WGS) entry which is preliminary data.</text>
</comment>
<name>A0ABQ3ZVQ7_9ACTN</name>
<sequence length="101" mass="10120">MADANVTFVSNLTDQVADVVATLTAVGGDVAEAAATDPAAVLQASNHATEGAGDAVAMVLKYLGSLAARLASVVAQINELATEYGDHTGLPQGQWPQAVNA</sequence>
<evidence type="ECO:0000313" key="2">
    <source>
        <dbReference type="Proteomes" id="UP000603200"/>
    </source>
</evidence>
<evidence type="ECO:0000313" key="1">
    <source>
        <dbReference type="EMBL" id="GIE22614.1"/>
    </source>
</evidence>
<accession>A0ABQ3ZVQ7</accession>
<evidence type="ECO:0008006" key="3">
    <source>
        <dbReference type="Google" id="ProtNLM"/>
    </source>
</evidence>
<dbReference type="Proteomes" id="UP000603200">
    <property type="component" value="Unassembled WGS sequence"/>
</dbReference>
<dbReference type="RefSeq" id="WP_203839703.1">
    <property type="nucleotide sequence ID" value="NZ_BAAATV010000011.1"/>
</dbReference>
<organism evidence="1 2">
    <name type="scientific">Winogradskya humida</name>
    <dbReference type="NCBI Taxonomy" id="113566"/>
    <lineage>
        <taxon>Bacteria</taxon>
        <taxon>Bacillati</taxon>
        <taxon>Actinomycetota</taxon>
        <taxon>Actinomycetes</taxon>
        <taxon>Micromonosporales</taxon>
        <taxon>Micromonosporaceae</taxon>
        <taxon>Winogradskya</taxon>
    </lineage>
</organism>
<keyword evidence="2" id="KW-1185">Reference proteome</keyword>
<proteinExistence type="predicted"/>
<reference evidence="1 2" key="1">
    <citation type="submission" date="2021-01" db="EMBL/GenBank/DDBJ databases">
        <title>Whole genome shotgun sequence of Actinoplanes humidus NBRC 14915.</title>
        <authorList>
            <person name="Komaki H."/>
            <person name="Tamura T."/>
        </authorList>
    </citation>
    <scope>NUCLEOTIDE SEQUENCE [LARGE SCALE GENOMIC DNA]</scope>
    <source>
        <strain evidence="1 2">NBRC 14915</strain>
    </source>
</reference>